<feature type="domain" description="Glycosyltransferase subfamily 4-like N-terminal" evidence="3">
    <location>
        <begin position="20"/>
        <end position="174"/>
    </location>
</feature>
<proteinExistence type="predicted"/>
<dbReference type="Proteomes" id="UP000199663">
    <property type="component" value="Unassembled WGS sequence"/>
</dbReference>
<dbReference type="Pfam" id="PF13439">
    <property type="entry name" value="Glyco_transf_4"/>
    <property type="match status" value="1"/>
</dbReference>
<evidence type="ECO:0000313" key="4">
    <source>
        <dbReference type="EMBL" id="SDZ32740.1"/>
    </source>
</evidence>
<evidence type="ECO:0000256" key="1">
    <source>
        <dbReference type="ARBA" id="ARBA00022679"/>
    </source>
</evidence>
<dbReference type="Pfam" id="PF00534">
    <property type="entry name" value="Glycos_transf_1"/>
    <property type="match status" value="1"/>
</dbReference>
<reference evidence="4 5" key="1">
    <citation type="submission" date="2016-10" db="EMBL/GenBank/DDBJ databases">
        <authorList>
            <person name="Varghese N."/>
            <person name="Submissions S."/>
        </authorList>
    </citation>
    <scope>NUCLEOTIDE SEQUENCE [LARGE SCALE GENOMIC DNA]</scope>
    <source>
        <strain evidence="4 5">DSM 17997</strain>
    </source>
</reference>
<dbReference type="InterPro" id="IPR028098">
    <property type="entry name" value="Glyco_trans_4-like_N"/>
</dbReference>
<dbReference type="Gene3D" id="3.40.50.2000">
    <property type="entry name" value="Glycogen Phosphorylase B"/>
    <property type="match status" value="2"/>
</dbReference>
<name>A0A1H3S4J3_9BACT</name>
<comment type="caution">
    <text evidence="4">The sequence shown here is derived from an EMBL/GenBank/DDBJ whole genome shotgun (WGS) entry which is preliminary data.</text>
</comment>
<dbReference type="RefSeq" id="WP_019598623.1">
    <property type="nucleotide sequence ID" value="NZ_FNQC01000010.1"/>
</dbReference>
<protein>
    <submittedName>
        <fullName evidence="4">Glycosyltransferase involved in cell wall bisynthesis</fullName>
    </submittedName>
</protein>
<dbReference type="PANTHER" id="PTHR46401">
    <property type="entry name" value="GLYCOSYLTRANSFERASE WBBK-RELATED"/>
    <property type="match status" value="1"/>
</dbReference>
<keyword evidence="5" id="KW-1185">Reference proteome</keyword>
<dbReference type="CDD" id="cd03809">
    <property type="entry name" value="GT4_MtfB-like"/>
    <property type="match status" value="1"/>
</dbReference>
<keyword evidence="1" id="KW-0808">Transferase</keyword>
<dbReference type="InterPro" id="IPR001296">
    <property type="entry name" value="Glyco_trans_1"/>
</dbReference>
<accession>A0A1H3S4J3</accession>
<gene>
    <name evidence="4" type="ORF">SAMN05444412_11095</name>
</gene>
<dbReference type="EMBL" id="FNQC01000010">
    <property type="protein sequence ID" value="SDZ32740.1"/>
    <property type="molecule type" value="Genomic_DNA"/>
</dbReference>
<dbReference type="SUPFAM" id="SSF53756">
    <property type="entry name" value="UDP-Glycosyltransferase/glycogen phosphorylase"/>
    <property type="match status" value="1"/>
</dbReference>
<sequence>MRIGIEAQRIFRKKKHGMDIVAVQMIKELQKIDRVNEYFIFVNPDVDTATISESENFKIIPLKKSPYPIWEQKHLSEAVKTYRLDLLHCTGNTAPINTSVPLVLTLHDIIYLEKTDVRSGSWYQRLGNLYRKWNVPKVVRNSDAIFTVSEFEKKVIDKYFKFEKEKVKVIYNGVAQHFQPHSITAITDKIKDYGLPKKYLLFLGNTAPKKNLKGVLLALKKLDQKGKLNMDIVMPDFGENELNALLASIDAKSIRNKIHLTGYIPNQDLPYVYSGAEMFLYPSLRESFGLPILEAMACGCPVITSNTSSMPEIAGDAAVLVDPFNPEAICEAIENLLQDQVLRSSLISKGYARVPLFSFEQGAKTILDTYSKIHDMHK</sequence>
<evidence type="ECO:0000259" key="2">
    <source>
        <dbReference type="Pfam" id="PF00534"/>
    </source>
</evidence>
<dbReference type="PANTHER" id="PTHR46401:SF2">
    <property type="entry name" value="GLYCOSYLTRANSFERASE WBBK-RELATED"/>
    <property type="match status" value="1"/>
</dbReference>
<evidence type="ECO:0000259" key="3">
    <source>
        <dbReference type="Pfam" id="PF13439"/>
    </source>
</evidence>
<evidence type="ECO:0000313" key="5">
    <source>
        <dbReference type="Proteomes" id="UP000199663"/>
    </source>
</evidence>
<organism evidence="4 5">
    <name type="scientific">Rhodonellum ikkaensis</name>
    <dbReference type="NCBI Taxonomy" id="336829"/>
    <lineage>
        <taxon>Bacteria</taxon>
        <taxon>Pseudomonadati</taxon>
        <taxon>Bacteroidota</taxon>
        <taxon>Cytophagia</taxon>
        <taxon>Cytophagales</taxon>
        <taxon>Cytophagaceae</taxon>
        <taxon>Rhodonellum</taxon>
    </lineage>
</organism>
<feature type="domain" description="Glycosyl transferase family 1" evidence="2">
    <location>
        <begin position="196"/>
        <end position="352"/>
    </location>
</feature>